<evidence type="ECO:0000256" key="1">
    <source>
        <dbReference type="ARBA" id="ARBA00022630"/>
    </source>
</evidence>
<feature type="domain" description="Nitroreductase" evidence="5">
    <location>
        <begin position="32"/>
        <end position="196"/>
    </location>
</feature>
<protein>
    <recommendedName>
        <fullName evidence="5">Nitroreductase domain-containing protein</fullName>
    </recommendedName>
</protein>
<dbReference type="KEGG" id="pry:Prubr_19660"/>
<reference evidence="6" key="1">
    <citation type="submission" date="2020-08" db="EMBL/GenBank/DDBJ databases">
        <title>Whole genome shotgun sequence of Polymorphospora rubra NBRC 101157.</title>
        <authorList>
            <person name="Komaki H."/>
            <person name="Tamura T."/>
        </authorList>
    </citation>
    <scope>NUCLEOTIDE SEQUENCE</scope>
    <source>
        <strain evidence="6">NBRC 101157</strain>
    </source>
</reference>
<keyword evidence="3" id="KW-0560">Oxidoreductase</keyword>
<dbReference type="InterPro" id="IPR000415">
    <property type="entry name" value="Nitroreductase-like"/>
</dbReference>
<keyword evidence="2" id="KW-0288">FMN</keyword>
<dbReference type="GO" id="GO:0016491">
    <property type="term" value="F:oxidoreductase activity"/>
    <property type="evidence" value="ECO:0007669"/>
    <property type="project" value="UniProtKB-KW"/>
</dbReference>
<evidence type="ECO:0000313" key="6">
    <source>
        <dbReference type="EMBL" id="BCJ64945.1"/>
    </source>
</evidence>
<dbReference type="Pfam" id="PF00881">
    <property type="entry name" value="Nitroreductase"/>
    <property type="match status" value="1"/>
</dbReference>
<dbReference type="InterPro" id="IPR050627">
    <property type="entry name" value="Nitroreductase/BluB"/>
</dbReference>
<dbReference type="AlphaFoldDB" id="A0A810N022"/>
<evidence type="ECO:0000313" key="7">
    <source>
        <dbReference type="Proteomes" id="UP000680866"/>
    </source>
</evidence>
<proteinExistence type="predicted"/>
<dbReference type="SUPFAM" id="SSF55469">
    <property type="entry name" value="FMN-dependent nitroreductase-like"/>
    <property type="match status" value="1"/>
</dbReference>
<dbReference type="Gene3D" id="3.40.109.10">
    <property type="entry name" value="NADH Oxidase"/>
    <property type="match status" value="1"/>
</dbReference>
<organism evidence="6 7">
    <name type="scientific">Polymorphospora rubra</name>
    <dbReference type="NCBI Taxonomy" id="338584"/>
    <lineage>
        <taxon>Bacteria</taxon>
        <taxon>Bacillati</taxon>
        <taxon>Actinomycetota</taxon>
        <taxon>Actinomycetes</taxon>
        <taxon>Micromonosporales</taxon>
        <taxon>Micromonosporaceae</taxon>
        <taxon>Polymorphospora</taxon>
    </lineage>
</organism>
<evidence type="ECO:0000256" key="3">
    <source>
        <dbReference type="ARBA" id="ARBA00023002"/>
    </source>
</evidence>
<keyword evidence="1" id="KW-0285">Flavoprotein</keyword>
<keyword evidence="7" id="KW-1185">Reference proteome</keyword>
<dbReference type="InterPro" id="IPR029479">
    <property type="entry name" value="Nitroreductase"/>
</dbReference>
<dbReference type="CDD" id="cd02062">
    <property type="entry name" value="Nitro_FMN_reductase"/>
    <property type="match status" value="1"/>
</dbReference>
<dbReference type="EMBL" id="AP023359">
    <property type="protein sequence ID" value="BCJ64945.1"/>
    <property type="molecule type" value="Genomic_DNA"/>
</dbReference>
<dbReference type="PANTHER" id="PTHR23026:SF90">
    <property type="entry name" value="IODOTYROSINE DEIODINASE 1"/>
    <property type="match status" value="1"/>
</dbReference>
<gene>
    <name evidence="6" type="ORF">Prubr_19660</name>
</gene>
<feature type="region of interest" description="Disordered" evidence="4">
    <location>
        <begin position="200"/>
        <end position="225"/>
    </location>
</feature>
<evidence type="ECO:0000256" key="2">
    <source>
        <dbReference type="ARBA" id="ARBA00022643"/>
    </source>
</evidence>
<evidence type="ECO:0000259" key="5">
    <source>
        <dbReference type="Pfam" id="PF00881"/>
    </source>
</evidence>
<dbReference type="PANTHER" id="PTHR23026">
    <property type="entry name" value="NADPH NITROREDUCTASE"/>
    <property type="match status" value="1"/>
</dbReference>
<dbReference type="Proteomes" id="UP000680866">
    <property type="component" value="Chromosome"/>
</dbReference>
<name>A0A810N022_9ACTN</name>
<sequence>MAAPIHRTLRVAPFPQRGHFPRLPTMEFQDVVRRRRMVRTYTDRPVPPDVVDRIVHNALRAPSAGFSQGWGFLVLDNADDIARFRDAARPEQDPQNWFAANVQAPLLIVAHSNKDAYLDRYAQPDKGQTDRSEARWPAPYWDIDTGMASLLMLLTAVDAGLGACFFGISPDRIDTYREAFGVPAHFAPIGAVSIGYSDEPPRDLRGRRRPTADVVHRGSWGQPAG</sequence>
<accession>A0A810N022</accession>
<feature type="compositionally biased region" description="Basic and acidic residues" evidence="4">
    <location>
        <begin position="200"/>
        <end position="216"/>
    </location>
</feature>
<evidence type="ECO:0000256" key="4">
    <source>
        <dbReference type="SAM" id="MobiDB-lite"/>
    </source>
</evidence>